<dbReference type="InterPro" id="IPR001926">
    <property type="entry name" value="TrpB-like_PALP"/>
</dbReference>
<name>U2YGI8_9EURY</name>
<comment type="caution">
    <text evidence="5">The sequence shown here is derived from an EMBL/GenBank/DDBJ whole genome shotgun (WGS) entry which is preliminary data.</text>
</comment>
<keyword evidence="3" id="KW-0456">Lyase</keyword>
<keyword evidence="2" id="KW-0663">Pyridoxal phosphate</keyword>
<protein>
    <submittedName>
        <fullName evidence="5">Threonine synthase</fullName>
    </submittedName>
</protein>
<proteinExistence type="predicted"/>
<dbReference type="OrthoDB" id="85597at2157"/>
<dbReference type="InterPro" id="IPR050147">
    <property type="entry name" value="Ser/Thr_Dehydratase"/>
</dbReference>
<organism evidence="5 6">
    <name type="scientific">Halarchaeum acidiphilum MH1-52-1</name>
    <dbReference type="NCBI Taxonomy" id="1261545"/>
    <lineage>
        <taxon>Archaea</taxon>
        <taxon>Methanobacteriati</taxon>
        <taxon>Methanobacteriota</taxon>
        <taxon>Stenosarchaea group</taxon>
        <taxon>Halobacteria</taxon>
        <taxon>Halobacteriales</taxon>
        <taxon>Halobacteriaceae</taxon>
    </lineage>
</organism>
<comment type="cofactor">
    <cofactor evidence="1">
        <name>pyridoxal 5'-phosphate</name>
        <dbReference type="ChEBI" id="CHEBI:597326"/>
    </cofactor>
</comment>
<keyword evidence="6" id="KW-1185">Reference proteome</keyword>
<dbReference type="SUPFAM" id="SSF53686">
    <property type="entry name" value="Tryptophan synthase beta subunit-like PLP-dependent enzymes"/>
    <property type="match status" value="1"/>
</dbReference>
<dbReference type="GO" id="GO:0006567">
    <property type="term" value="P:L-threonine catabolic process"/>
    <property type="evidence" value="ECO:0007669"/>
    <property type="project" value="TreeGrafter"/>
</dbReference>
<dbReference type="GO" id="GO:0004794">
    <property type="term" value="F:threonine deaminase activity"/>
    <property type="evidence" value="ECO:0007669"/>
    <property type="project" value="TreeGrafter"/>
</dbReference>
<dbReference type="InterPro" id="IPR000634">
    <property type="entry name" value="Ser/Thr_deHydtase_PyrdxlP-BS"/>
</dbReference>
<dbReference type="InterPro" id="IPR036052">
    <property type="entry name" value="TrpB-like_PALP_sf"/>
</dbReference>
<dbReference type="PANTHER" id="PTHR48078:SF6">
    <property type="entry name" value="L-THREONINE DEHYDRATASE CATABOLIC TDCB"/>
    <property type="match status" value="1"/>
</dbReference>
<dbReference type="eggNOG" id="arCOG01434">
    <property type="taxonomic scope" value="Archaea"/>
</dbReference>
<dbReference type="Gene3D" id="3.40.50.1100">
    <property type="match status" value="2"/>
</dbReference>
<dbReference type="PROSITE" id="PS00165">
    <property type="entry name" value="DEHYDRATASE_SER_THR"/>
    <property type="match status" value="1"/>
</dbReference>
<dbReference type="EMBL" id="BATA01000064">
    <property type="protein sequence ID" value="GAD53396.1"/>
    <property type="molecule type" value="Genomic_DNA"/>
</dbReference>
<evidence type="ECO:0000256" key="2">
    <source>
        <dbReference type="ARBA" id="ARBA00022898"/>
    </source>
</evidence>
<evidence type="ECO:0000313" key="6">
    <source>
        <dbReference type="Proteomes" id="UP000016986"/>
    </source>
</evidence>
<accession>U2YGI8</accession>
<dbReference type="GO" id="GO:0030170">
    <property type="term" value="F:pyridoxal phosphate binding"/>
    <property type="evidence" value="ECO:0007669"/>
    <property type="project" value="InterPro"/>
</dbReference>
<evidence type="ECO:0000313" key="5">
    <source>
        <dbReference type="EMBL" id="GAD53396.1"/>
    </source>
</evidence>
<evidence type="ECO:0000259" key="4">
    <source>
        <dbReference type="Pfam" id="PF00291"/>
    </source>
</evidence>
<dbReference type="RefSeq" id="WP_021780565.1">
    <property type="nucleotide sequence ID" value="NZ_BATA01000064.1"/>
</dbReference>
<dbReference type="Pfam" id="PF00291">
    <property type="entry name" value="PALP"/>
    <property type="match status" value="1"/>
</dbReference>
<dbReference type="GO" id="GO:0009097">
    <property type="term" value="P:isoleucine biosynthetic process"/>
    <property type="evidence" value="ECO:0007669"/>
    <property type="project" value="TreeGrafter"/>
</dbReference>
<reference evidence="5 6" key="1">
    <citation type="submission" date="2013-09" db="EMBL/GenBank/DDBJ databases">
        <title>Whole genome sequencing of Halarchaeum acidiphilum strain MH1-52-1.</title>
        <authorList>
            <person name="Shimane Y."/>
            <person name="Minegishi H."/>
            <person name="Nishi S."/>
            <person name="Echigo A."/>
            <person name="Shuto A."/>
            <person name="Konishi M."/>
            <person name="Ito T."/>
            <person name="Ohkuma M."/>
            <person name="Ohta Y."/>
            <person name="Nagano Y."/>
            <person name="Tsubouchi T."/>
            <person name="Mori K."/>
            <person name="Usui K."/>
            <person name="Kamekura M."/>
            <person name="Usami R."/>
            <person name="Takaki Y."/>
            <person name="Hatada Y."/>
        </authorList>
    </citation>
    <scope>NUCLEOTIDE SEQUENCE [LARGE SCALE GENOMIC DNA]</scope>
    <source>
        <strain evidence="5 6">JCM 16109</strain>
    </source>
</reference>
<feature type="domain" description="Tryptophan synthase beta chain-like PALP" evidence="4">
    <location>
        <begin position="62"/>
        <end position="365"/>
    </location>
</feature>
<dbReference type="GO" id="GO:0006565">
    <property type="term" value="P:L-serine catabolic process"/>
    <property type="evidence" value="ECO:0007669"/>
    <property type="project" value="TreeGrafter"/>
</dbReference>
<gene>
    <name evidence="5" type="ORF">MBEHAL_2156</name>
</gene>
<evidence type="ECO:0000256" key="1">
    <source>
        <dbReference type="ARBA" id="ARBA00001933"/>
    </source>
</evidence>
<evidence type="ECO:0000256" key="3">
    <source>
        <dbReference type="ARBA" id="ARBA00023239"/>
    </source>
</evidence>
<dbReference type="AlphaFoldDB" id="U2YGI8"/>
<sequence length="370" mass="38369">MLALACRACGRTYEAGASEPWRCECGMALDFAETPRPSGGPDIDATDGLWAFADLLPTDAAVTLGEGFTPLAVADGWDAQFKLDYVFPSGSYKDRGATVMLSRAAELGVERVVEDSSGNAGAAVAQYAARAGIDAEIYVPASAKSSKLRAIERAGATAVRISGSRADVTEACVAAVESGDAWYASHAWNPAFYEGTATFAYELAAQCDWDVPDAIVLPLGHGTLFLGAYRGFRRLREIGWTDEMPRLLGVQAAGVAPVATAVSDGATGECGAQGERPDGDDVNTVADGIQISQPARMAQLVDAIDDCDGDAIAVGEEATDAALDRLHRAGFYCEPTSAAAVAGLAAYRERGTLAATDDVVVPLTGSGLKA</sequence>
<dbReference type="GO" id="GO:0003941">
    <property type="term" value="F:L-serine ammonia-lyase activity"/>
    <property type="evidence" value="ECO:0007669"/>
    <property type="project" value="TreeGrafter"/>
</dbReference>
<dbReference type="Proteomes" id="UP000016986">
    <property type="component" value="Unassembled WGS sequence"/>
</dbReference>
<dbReference type="PANTHER" id="PTHR48078">
    <property type="entry name" value="THREONINE DEHYDRATASE, MITOCHONDRIAL-RELATED"/>
    <property type="match status" value="1"/>
</dbReference>